<dbReference type="Pfam" id="PF00501">
    <property type="entry name" value="AMP-binding"/>
    <property type="match status" value="1"/>
</dbReference>
<dbReference type="InterPro" id="IPR025110">
    <property type="entry name" value="AMP-bd_C"/>
</dbReference>
<dbReference type="InterPro" id="IPR000873">
    <property type="entry name" value="AMP-dep_synth/lig_dom"/>
</dbReference>
<dbReference type="GO" id="GO:0043041">
    <property type="term" value="P:amino acid activation for nonribosomal peptide biosynthetic process"/>
    <property type="evidence" value="ECO:0007669"/>
    <property type="project" value="TreeGrafter"/>
</dbReference>
<feature type="domain" description="AMP-dependent synthetase/ligase" evidence="1">
    <location>
        <begin position="7"/>
        <end position="374"/>
    </location>
</feature>
<proteinExistence type="predicted"/>
<reference evidence="3" key="1">
    <citation type="submission" date="2021-02" db="EMBL/GenBank/DDBJ databases">
        <authorList>
            <person name="Dougan E. K."/>
            <person name="Rhodes N."/>
            <person name="Thang M."/>
            <person name="Chan C."/>
        </authorList>
    </citation>
    <scope>NUCLEOTIDE SEQUENCE</scope>
</reference>
<dbReference type="GO" id="GO:0044550">
    <property type="term" value="P:secondary metabolite biosynthetic process"/>
    <property type="evidence" value="ECO:0007669"/>
    <property type="project" value="TreeGrafter"/>
</dbReference>
<accession>A0A812N610</accession>
<dbReference type="InterPro" id="IPR045851">
    <property type="entry name" value="AMP-bd_C_sf"/>
</dbReference>
<evidence type="ECO:0000313" key="3">
    <source>
        <dbReference type="EMBL" id="CAE7273573.1"/>
    </source>
</evidence>
<comment type="caution">
    <text evidence="3">The sequence shown here is derived from an EMBL/GenBank/DDBJ whole genome shotgun (WGS) entry which is preliminary data.</text>
</comment>
<dbReference type="PANTHER" id="PTHR45527">
    <property type="entry name" value="NONRIBOSOMAL PEPTIDE SYNTHETASE"/>
    <property type="match status" value="1"/>
</dbReference>
<dbReference type="AlphaFoldDB" id="A0A812N610"/>
<dbReference type="OrthoDB" id="329835at2759"/>
<feature type="domain" description="AMP-binding enzyme C-terminal" evidence="2">
    <location>
        <begin position="428"/>
        <end position="506"/>
    </location>
</feature>
<dbReference type="Gene3D" id="3.40.50.12780">
    <property type="entry name" value="N-terminal domain of ligase-like"/>
    <property type="match status" value="1"/>
</dbReference>
<dbReference type="GO" id="GO:0005737">
    <property type="term" value="C:cytoplasm"/>
    <property type="evidence" value="ECO:0007669"/>
    <property type="project" value="TreeGrafter"/>
</dbReference>
<dbReference type="PANTHER" id="PTHR45527:SF1">
    <property type="entry name" value="FATTY ACID SYNTHASE"/>
    <property type="match status" value="1"/>
</dbReference>
<name>A0A812N610_9DINO</name>
<dbReference type="InterPro" id="IPR042099">
    <property type="entry name" value="ANL_N_sf"/>
</dbReference>
<evidence type="ECO:0000259" key="1">
    <source>
        <dbReference type="Pfam" id="PF00501"/>
    </source>
</evidence>
<sequence length="632" mass="67473">MLTVELFEALATAQPQREAVASDDDLESAWNLETLRHRARSLAGAIQCRLASRYDALVAVCLPRGPALPMALLGVWYAGAAYVPLEPSFPVARLRFLLEDSQAQLLLTEPRTEPKDLRHDGQTLRLHWPSGEVESVDSKSPASQLSPEAPSTLAYVIYTSGSTGKPKGVRVAAGAVANVLQAFERSVRQEWILTVVVCKNIFPFNYAAGREDDVLVAVTTFCFDISVLEKPGGGGLRLGELPEGFVLRPARLIFQATPTSFRSLMQAGWEGGDNVAAICGGEAFPSQLAAPLFHLCRAGLWNAYGPTETTIWSAAHHLQGNETVVPIGIPLLGTKLQLLSTGDSGDSSHDSGLELEACEGELLIAGVGVAEGYLRRPDLNAAKFVAFNEGRAFLTGDRVRQSAGGYLEFMGRMDHQVKIRGFRVELGEVESKLGAHAQVAAAVVLLAGGSDSPELWAFVTTTSAVAGGESALRSSLRRSCAEELPSHAIPSRLGILEDMPLLPSGKVDRQKLLAGSPPPALADASGKSNSVVTEAPGSLRQMVAELVERATGVAVEEETAELTALGIDSVSVLPRMREVQRLRSFLRLRNSARESAPVQMPPATEGAERTPEAIVVGSSVIVSVIKSRAKKR</sequence>
<dbReference type="GO" id="GO:0031177">
    <property type="term" value="F:phosphopantetheine binding"/>
    <property type="evidence" value="ECO:0007669"/>
    <property type="project" value="TreeGrafter"/>
</dbReference>
<dbReference type="Gene3D" id="3.30.300.30">
    <property type="match status" value="1"/>
</dbReference>
<dbReference type="EMBL" id="CAJNDS010001702">
    <property type="protein sequence ID" value="CAE7273573.1"/>
    <property type="molecule type" value="Genomic_DNA"/>
</dbReference>
<dbReference type="SUPFAM" id="SSF56801">
    <property type="entry name" value="Acetyl-CoA synthetase-like"/>
    <property type="match status" value="1"/>
</dbReference>
<keyword evidence="4" id="KW-1185">Reference proteome</keyword>
<gene>
    <name evidence="3" type="primary">dhbF</name>
    <name evidence="3" type="ORF">SNAT2548_LOCUS14517</name>
</gene>
<dbReference type="Proteomes" id="UP000604046">
    <property type="component" value="Unassembled WGS sequence"/>
</dbReference>
<dbReference type="InterPro" id="IPR020845">
    <property type="entry name" value="AMP-binding_CS"/>
</dbReference>
<protein>
    <submittedName>
        <fullName evidence="3">DhbF protein</fullName>
    </submittedName>
</protein>
<evidence type="ECO:0000313" key="4">
    <source>
        <dbReference type="Proteomes" id="UP000604046"/>
    </source>
</evidence>
<dbReference type="Pfam" id="PF13193">
    <property type="entry name" value="AMP-binding_C"/>
    <property type="match status" value="1"/>
</dbReference>
<dbReference type="PROSITE" id="PS00455">
    <property type="entry name" value="AMP_BINDING"/>
    <property type="match status" value="1"/>
</dbReference>
<evidence type="ECO:0000259" key="2">
    <source>
        <dbReference type="Pfam" id="PF13193"/>
    </source>
</evidence>
<organism evidence="3 4">
    <name type="scientific">Symbiodinium natans</name>
    <dbReference type="NCBI Taxonomy" id="878477"/>
    <lineage>
        <taxon>Eukaryota</taxon>
        <taxon>Sar</taxon>
        <taxon>Alveolata</taxon>
        <taxon>Dinophyceae</taxon>
        <taxon>Suessiales</taxon>
        <taxon>Symbiodiniaceae</taxon>
        <taxon>Symbiodinium</taxon>
    </lineage>
</organism>